<evidence type="ECO:0000256" key="2">
    <source>
        <dbReference type="ARBA" id="ARBA00022806"/>
    </source>
</evidence>
<evidence type="ECO:0000256" key="1">
    <source>
        <dbReference type="ARBA" id="ARBA00022801"/>
    </source>
</evidence>
<feature type="domain" description="Helicase C-terminal" evidence="8">
    <location>
        <begin position="517"/>
        <end position="695"/>
    </location>
</feature>
<dbReference type="Gene3D" id="2.170.270.10">
    <property type="entry name" value="SET domain"/>
    <property type="match status" value="1"/>
</dbReference>
<keyword evidence="2" id="KW-0347">Helicase</keyword>
<evidence type="ECO:0000256" key="4">
    <source>
        <dbReference type="SAM" id="MobiDB-lite"/>
    </source>
</evidence>
<feature type="compositionally biased region" description="Basic and acidic residues" evidence="4">
    <location>
        <begin position="1368"/>
        <end position="1377"/>
    </location>
</feature>
<evidence type="ECO:0000259" key="6">
    <source>
        <dbReference type="PROSITE" id="PS50137"/>
    </source>
</evidence>
<evidence type="ECO:0000313" key="9">
    <source>
        <dbReference type="EMBL" id="KAK8378597.1"/>
    </source>
</evidence>
<sequence length="1377" mass="152563">MQVWWLAAPVRASLALAPALLHHGTCWHSTPRALSTCGLLLGKARRAAARKTPQQSGHLQQLVQADTHYVEKQKKEILRIFPQVKATLKNMFYNLSTNLNENYRCEEKTSAMGRISHQLVFQCTFTITWPRHLTFTGYGFNKKSAETSAALKAAEMLYRENYLTENGYPVTVSMEERHQRLQEWNLPPTITIPSHTLQEGRTLLQHYQQEVQPLMEQVRAAVSPPLPGVGLDEGDEEGPLGMLEDEDIGEGGTEFEKNPHNLLTGHRLSRQQEDAEYRSRFLYSLLQKRCPRPAAQSEEHPHLPMLRYRDDVLTALQEKQVLVISGDTGCGKSTQVPQMILDQWVQEGRGADCNILVTQPRRISAISLAKRVAGERGEAIGESVGYHVRLEFRPGMLLQGLHTNPQLAGVSHVIVDEVHERSVQTDILLILLRRLLQQHPSLRVVLMSASLSTHQLLQYFRADEAALITVPGTLYPLTRHYLPSALQVLGIKPQHHSLAALSEPDSYPSVNVDLVVDVLRAIDKSRPPGAVLCFLPGWQDISLVLTRLLKDARLQERLCVLPLHSRLPTHDQEAIFEPPPAGQRKVVLATNLAETSLTVADVVYVVDTGFHKEHRYNSRTDLNVLGNHWISRANSQQRAGRAGRVQPGEVFHLYSAEIMRIPLEHVILQCKAHCGEESIRSFLAEGMSVPSRRLVTTAIATLERLGMLVQDDDSDTEHLTALGRRVTHFSTPPHFSKALVLASVFRCVDPVLSISAVLTGGRGIFLSSIDLRTKTREVKVEADPTSDLLATYNLQKEWRLYDNYADKLDFCNDKNLSYRYVKFSEGIKHLYGSHLREARLLNFEDVHSEFSSWNANRENGQLVLGVLAAGVARLLHYQRGSYTKGILNADSIAIKSEKGEHIDTTSDCVLHQPPQHPSALPPHLLCLHLSRDGWPSSLGASWWVTGHRTGSLCVSVDGLEKRSFQVDERTGQFLLELREAMDEVIEYLVETRGMHATPPLADTFCDDLVMFVSKLVGSQGQEQRVWLGCGVYLVHLIKDRKVSGAVMAGALLPSKHAAGLHALLPGLGDQIHPHLVDSCEAQAPPSEPAAKDSPLGTPGAAPSVPHGRPRSSRWVVQHAAQCAVDSETSCLACMAPLRVEWTACRTCGGPLCATDCRGAHHGATECRLLQRMGFREAPHLEALIKELNFVEEHIVGGLRQRLGLALPRETVHHACGVLDTNCFEVTLDNAGHGRAIFPAAAMMNHSCVPNAHWWFYRGRLVVCAATALPRGTPVLISYTHALWGTRVRAAQLTACKMFTCTCERCRDPAERGSHLSSVRCRVCGDVAVPPSQRQDAWQCRACGNTVEAALVEVPGARGRHAAGAPEGGDGRRGWSPP</sequence>
<dbReference type="PROSITE" id="PS51194">
    <property type="entry name" value="HELICASE_CTER"/>
    <property type="match status" value="1"/>
</dbReference>
<dbReference type="PROSITE" id="PS50137">
    <property type="entry name" value="DS_RBD"/>
    <property type="match status" value="1"/>
</dbReference>
<dbReference type="SUPFAM" id="SSF54768">
    <property type="entry name" value="dsRNA-binding domain-like"/>
    <property type="match status" value="1"/>
</dbReference>
<dbReference type="PANTHER" id="PTHR18934">
    <property type="entry name" value="ATP-DEPENDENT RNA HELICASE"/>
    <property type="match status" value="1"/>
</dbReference>
<evidence type="ECO:0008006" key="11">
    <source>
        <dbReference type="Google" id="ProtNLM"/>
    </source>
</evidence>
<dbReference type="Proteomes" id="UP001487740">
    <property type="component" value="Unassembled WGS sequence"/>
</dbReference>
<dbReference type="CDD" id="cd18791">
    <property type="entry name" value="SF2_C_RHA"/>
    <property type="match status" value="1"/>
</dbReference>
<dbReference type="Gene3D" id="1.20.120.1080">
    <property type="match status" value="1"/>
</dbReference>
<dbReference type="SMART" id="SM00487">
    <property type="entry name" value="DEXDc"/>
    <property type="match status" value="1"/>
</dbReference>
<dbReference type="Gene3D" id="3.30.160.20">
    <property type="match status" value="1"/>
</dbReference>
<dbReference type="InterPro" id="IPR002464">
    <property type="entry name" value="DNA/RNA_helicase_DEAH_CS"/>
</dbReference>
<dbReference type="CDD" id="cd20071">
    <property type="entry name" value="SET_SMYD"/>
    <property type="match status" value="1"/>
</dbReference>
<keyword evidence="5" id="KW-0732">Signal</keyword>
<feature type="domain" description="DRBM" evidence="6">
    <location>
        <begin position="83"/>
        <end position="159"/>
    </location>
</feature>
<dbReference type="Pfam" id="PF21010">
    <property type="entry name" value="HA2_C"/>
    <property type="match status" value="1"/>
</dbReference>
<accession>A0AAW0SUU4</accession>
<keyword evidence="1" id="KW-0378">Hydrolase</keyword>
<gene>
    <name evidence="9" type="ORF">O3P69_011230</name>
</gene>
<feature type="signal peptide" evidence="5">
    <location>
        <begin position="1"/>
        <end position="15"/>
    </location>
</feature>
<proteinExistence type="predicted"/>
<dbReference type="Pfam" id="PF00856">
    <property type="entry name" value="SET"/>
    <property type="match status" value="1"/>
</dbReference>
<dbReference type="InterPro" id="IPR001650">
    <property type="entry name" value="Helicase_C-like"/>
</dbReference>
<feature type="region of interest" description="Disordered" evidence="4">
    <location>
        <begin position="1357"/>
        <end position="1377"/>
    </location>
</feature>
<evidence type="ECO:0000313" key="10">
    <source>
        <dbReference type="Proteomes" id="UP001487740"/>
    </source>
</evidence>
<dbReference type="Gene3D" id="3.40.50.300">
    <property type="entry name" value="P-loop containing nucleotide triphosphate hydrolases"/>
    <property type="match status" value="2"/>
</dbReference>
<dbReference type="SMART" id="SM00490">
    <property type="entry name" value="HELICc"/>
    <property type="match status" value="1"/>
</dbReference>
<dbReference type="InterPro" id="IPR001214">
    <property type="entry name" value="SET_dom"/>
</dbReference>
<keyword evidence="2" id="KW-0067">ATP-binding</keyword>
<dbReference type="SMART" id="SM00847">
    <property type="entry name" value="HA2"/>
    <property type="match status" value="1"/>
</dbReference>
<dbReference type="InterPro" id="IPR014001">
    <property type="entry name" value="Helicase_ATP-bd"/>
</dbReference>
<dbReference type="GO" id="GO:0003678">
    <property type="term" value="F:DNA helicase activity"/>
    <property type="evidence" value="ECO:0007669"/>
    <property type="project" value="TreeGrafter"/>
</dbReference>
<evidence type="ECO:0000259" key="7">
    <source>
        <dbReference type="PROSITE" id="PS51192"/>
    </source>
</evidence>
<dbReference type="PROSITE" id="PS00690">
    <property type="entry name" value="DEAH_ATP_HELICASE"/>
    <property type="match status" value="1"/>
</dbReference>
<dbReference type="InterPro" id="IPR007502">
    <property type="entry name" value="Helicase-assoc_dom"/>
</dbReference>
<organism evidence="9 10">
    <name type="scientific">Scylla paramamosain</name>
    <name type="common">Mud crab</name>
    <dbReference type="NCBI Taxonomy" id="85552"/>
    <lineage>
        <taxon>Eukaryota</taxon>
        <taxon>Metazoa</taxon>
        <taxon>Ecdysozoa</taxon>
        <taxon>Arthropoda</taxon>
        <taxon>Crustacea</taxon>
        <taxon>Multicrustacea</taxon>
        <taxon>Malacostraca</taxon>
        <taxon>Eumalacostraca</taxon>
        <taxon>Eucarida</taxon>
        <taxon>Decapoda</taxon>
        <taxon>Pleocyemata</taxon>
        <taxon>Brachyura</taxon>
        <taxon>Eubrachyura</taxon>
        <taxon>Portunoidea</taxon>
        <taxon>Portunidae</taxon>
        <taxon>Portuninae</taxon>
        <taxon>Scylla</taxon>
    </lineage>
</organism>
<dbReference type="InterPro" id="IPR023827">
    <property type="entry name" value="Peptidase_S8_Asp-AS"/>
</dbReference>
<evidence type="ECO:0000259" key="8">
    <source>
        <dbReference type="PROSITE" id="PS51194"/>
    </source>
</evidence>
<feature type="chain" id="PRO_5043373619" description="RNA helicase" evidence="5">
    <location>
        <begin position="16"/>
        <end position="1377"/>
    </location>
</feature>
<dbReference type="PANTHER" id="PTHR18934:SF257">
    <property type="entry name" value="ATP-DEPENDENT RNA HELICASE DHX30"/>
    <property type="match status" value="1"/>
</dbReference>
<dbReference type="PROSITE" id="PS00136">
    <property type="entry name" value="SUBTILASE_ASP"/>
    <property type="match status" value="1"/>
</dbReference>
<dbReference type="EMBL" id="JARAKH010000045">
    <property type="protein sequence ID" value="KAK8378597.1"/>
    <property type="molecule type" value="Genomic_DNA"/>
</dbReference>
<comment type="caution">
    <text evidence="9">The sequence shown here is derived from an EMBL/GenBank/DDBJ whole genome shotgun (WGS) entry which is preliminary data.</text>
</comment>
<dbReference type="InterPro" id="IPR014720">
    <property type="entry name" value="dsRBD_dom"/>
</dbReference>
<dbReference type="GO" id="GO:0005634">
    <property type="term" value="C:nucleus"/>
    <property type="evidence" value="ECO:0007669"/>
    <property type="project" value="TreeGrafter"/>
</dbReference>
<dbReference type="GO" id="GO:0002151">
    <property type="term" value="F:G-quadruplex RNA binding"/>
    <property type="evidence" value="ECO:0007669"/>
    <property type="project" value="TreeGrafter"/>
</dbReference>
<keyword evidence="10" id="KW-1185">Reference proteome</keyword>
<dbReference type="InterPro" id="IPR027417">
    <property type="entry name" value="P-loop_NTPase"/>
</dbReference>
<dbReference type="GO" id="GO:0016787">
    <property type="term" value="F:hydrolase activity"/>
    <property type="evidence" value="ECO:0007669"/>
    <property type="project" value="UniProtKB-KW"/>
</dbReference>
<keyword evidence="2" id="KW-0547">Nucleotide-binding</keyword>
<dbReference type="CDD" id="cd00048">
    <property type="entry name" value="DSRM_SF"/>
    <property type="match status" value="1"/>
</dbReference>
<dbReference type="InterPro" id="IPR046341">
    <property type="entry name" value="SET_dom_sf"/>
</dbReference>
<reference evidence="9 10" key="1">
    <citation type="submission" date="2023-03" db="EMBL/GenBank/DDBJ databases">
        <title>High-quality genome of Scylla paramamosain provides insights in environmental adaptation.</title>
        <authorList>
            <person name="Zhang L."/>
        </authorList>
    </citation>
    <scope>NUCLEOTIDE SEQUENCE [LARGE SCALE GENOMIC DNA]</scope>
    <source>
        <strain evidence="9">LZ_2023a</strain>
        <tissue evidence="9">Muscle</tissue>
    </source>
</reference>
<dbReference type="PROSITE" id="PS51192">
    <property type="entry name" value="HELICASE_ATP_BIND_1"/>
    <property type="match status" value="1"/>
</dbReference>
<dbReference type="Pfam" id="PF00271">
    <property type="entry name" value="Helicase_C"/>
    <property type="match status" value="1"/>
</dbReference>
<feature type="domain" description="Helicase ATP-binding" evidence="7">
    <location>
        <begin position="313"/>
        <end position="469"/>
    </location>
</feature>
<dbReference type="SUPFAM" id="SSF52540">
    <property type="entry name" value="P-loop containing nucleoside triphosphate hydrolases"/>
    <property type="match status" value="1"/>
</dbReference>
<feature type="region of interest" description="Disordered" evidence="4">
    <location>
        <begin position="1080"/>
        <end position="1110"/>
    </location>
</feature>
<dbReference type="SUPFAM" id="SSF82199">
    <property type="entry name" value="SET domain"/>
    <property type="match status" value="1"/>
</dbReference>
<evidence type="ECO:0000256" key="5">
    <source>
        <dbReference type="SAM" id="SignalP"/>
    </source>
</evidence>
<dbReference type="GO" id="GO:0005737">
    <property type="term" value="C:cytoplasm"/>
    <property type="evidence" value="ECO:0007669"/>
    <property type="project" value="TreeGrafter"/>
</dbReference>
<keyword evidence="3" id="KW-0694">RNA-binding</keyword>
<name>A0AAW0SUU4_SCYPA</name>
<dbReference type="GO" id="GO:0003724">
    <property type="term" value="F:RNA helicase activity"/>
    <property type="evidence" value="ECO:0007669"/>
    <property type="project" value="TreeGrafter"/>
</dbReference>
<dbReference type="CDD" id="cd17917">
    <property type="entry name" value="DEXHc_RHA-like"/>
    <property type="match status" value="1"/>
</dbReference>
<protein>
    <recommendedName>
        <fullName evidence="11">RNA helicase</fullName>
    </recommendedName>
</protein>
<evidence type="ECO:0000256" key="3">
    <source>
        <dbReference type="PROSITE-ProRule" id="PRU00266"/>
    </source>
</evidence>